<dbReference type="EMBL" id="BAIR01000003">
    <property type="protein sequence ID" value="GAE17910.1"/>
    <property type="molecule type" value="Genomic_DNA"/>
</dbReference>
<evidence type="ECO:0000256" key="2">
    <source>
        <dbReference type="SAM" id="SignalP"/>
    </source>
</evidence>
<feature type="signal peptide" evidence="2">
    <location>
        <begin position="1"/>
        <end position="24"/>
    </location>
</feature>
<accession>W4PDY8</accession>
<feature type="chain" id="PRO_5004847391" evidence="2">
    <location>
        <begin position="25"/>
        <end position="282"/>
    </location>
</feature>
<keyword evidence="1" id="KW-0175">Coiled coil</keyword>
<dbReference type="PROSITE" id="PS51257">
    <property type="entry name" value="PROKAR_LIPOPROTEIN"/>
    <property type="match status" value="1"/>
</dbReference>
<dbReference type="Proteomes" id="UP000018842">
    <property type="component" value="Unassembled WGS sequence"/>
</dbReference>
<dbReference type="AlphaFoldDB" id="W4PDY8"/>
<proteinExistence type="predicted"/>
<comment type="caution">
    <text evidence="3">The sequence shown here is derived from an EMBL/GenBank/DDBJ whole genome shotgun (WGS) entry which is preliminary data.</text>
</comment>
<organism evidence="3 4">
    <name type="scientific">Bacteroides pyogenes DSM 20611 = JCM 6294</name>
    <dbReference type="NCBI Taxonomy" id="1121100"/>
    <lineage>
        <taxon>Bacteria</taxon>
        <taxon>Pseudomonadati</taxon>
        <taxon>Bacteroidota</taxon>
        <taxon>Bacteroidia</taxon>
        <taxon>Bacteroidales</taxon>
        <taxon>Bacteroidaceae</taxon>
        <taxon>Bacteroides</taxon>
    </lineage>
</organism>
<feature type="coiled-coil region" evidence="1">
    <location>
        <begin position="84"/>
        <end position="181"/>
    </location>
</feature>
<reference evidence="4" key="1">
    <citation type="journal article" date="2014" name="Genome">
        <title>Draft Genome Sequences of Three Strains of Bacteroides pyogenes Isolated from a Cat and Swine.</title>
        <authorList>
            <person name="Sakamoto M."/>
            <person name="Oshima K."/>
            <person name="Suda W."/>
            <person name="Kitamura K."/>
            <person name="Iida T."/>
            <person name="Hattori M."/>
            <person name="Ohkuma M."/>
        </authorList>
    </citation>
    <scope>NUCLEOTIDE SEQUENCE [LARGE SCALE GENOMIC DNA]</scope>
    <source>
        <strain evidence="4">JCM 6294</strain>
    </source>
</reference>
<evidence type="ECO:0000313" key="4">
    <source>
        <dbReference type="Proteomes" id="UP000018842"/>
    </source>
</evidence>
<dbReference type="eggNOG" id="COG4372">
    <property type="taxonomic scope" value="Bacteria"/>
</dbReference>
<evidence type="ECO:0000256" key="1">
    <source>
        <dbReference type="SAM" id="Coils"/>
    </source>
</evidence>
<evidence type="ECO:0000313" key="3">
    <source>
        <dbReference type="EMBL" id="GAE17910.1"/>
    </source>
</evidence>
<sequence length="282" mass="31729">MRKFLYFFTAILVLIGIAACGNGAADKLRKQVDSLETINAQNQSILENMTSFVSVLSEGLDTIAKQEGRLFFSNKGTEGTLVDKEQLKKNLDSFANTLMEQREKIQRMGALLEAKGMDMKKLETLVDYLNRQIDEKDKMITNLKNELDHKNVNIAQLRDKLTSMGQDNQALSQKLQEQEKLMSSAKIGKGFIVMGSKKILKESGILKKSKVNYDDLPHELFTEVDTHTFGGMEIPAGKPKVLSTMPSSSYEIVRKGKEASEIHILDPEAFWSNTKYLIIQTN</sequence>
<dbReference type="STRING" id="1121100.GCA_000428105_00430"/>
<keyword evidence="2" id="KW-0732">Signal</keyword>
<dbReference type="RefSeq" id="WP_027326319.1">
    <property type="nucleotide sequence ID" value="NZ_KE386624.1"/>
</dbReference>
<protein>
    <submittedName>
        <fullName evidence="3">Carboxynorspermidine decarboxylase</fullName>
    </submittedName>
</protein>
<name>W4PDY8_9BACE</name>
<gene>
    <name evidence="3" type="ORF">JCM6294_724</name>
</gene>